<protein>
    <submittedName>
        <fullName evidence="1">Uncharacterized protein</fullName>
    </submittedName>
</protein>
<evidence type="ECO:0000313" key="1">
    <source>
        <dbReference type="EMBL" id="AGP34156.1"/>
    </source>
</evidence>
<gene>
    <name evidence="1" type="ORF">SCE1572_06375</name>
</gene>
<organism evidence="1 2">
    <name type="scientific">Sorangium cellulosum So0157-2</name>
    <dbReference type="NCBI Taxonomy" id="1254432"/>
    <lineage>
        <taxon>Bacteria</taxon>
        <taxon>Pseudomonadati</taxon>
        <taxon>Myxococcota</taxon>
        <taxon>Polyangia</taxon>
        <taxon>Polyangiales</taxon>
        <taxon>Polyangiaceae</taxon>
        <taxon>Sorangium</taxon>
    </lineage>
</organism>
<name>S4XP08_SORCE</name>
<dbReference type="STRING" id="1254432.SCE1572_06375"/>
<dbReference type="HOGENOM" id="CLU_2883550_0_0_7"/>
<reference evidence="1 2" key="1">
    <citation type="journal article" date="2013" name="Sci. Rep.">
        <title>Extraordinary expansion of a Sorangium cellulosum genome from an alkaline milieu.</title>
        <authorList>
            <person name="Han K."/>
            <person name="Li Z.F."/>
            <person name="Peng R."/>
            <person name="Zhu L.P."/>
            <person name="Zhou T."/>
            <person name="Wang L.G."/>
            <person name="Li S.G."/>
            <person name="Zhang X.B."/>
            <person name="Hu W."/>
            <person name="Wu Z.H."/>
            <person name="Qin N."/>
            <person name="Li Y.Z."/>
        </authorList>
    </citation>
    <scope>NUCLEOTIDE SEQUENCE [LARGE SCALE GENOMIC DNA]</scope>
    <source>
        <strain evidence="1 2">So0157-2</strain>
    </source>
</reference>
<evidence type="ECO:0000313" key="2">
    <source>
        <dbReference type="Proteomes" id="UP000014803"/>
    </source>
</evidence>
<dbReference type="Proteomes" id="UP000014803">
    <property type="component" value="Chromosome"/>
</dbReference>
<dbReference type="KEGG" id="scu:SCE1572_06375"/>
<accession>S4XP08</accession>
<proteinExistence type="predicted"/>
<dbReference type="EMBL" id="CP003969">
    <property type="protein sequence ID" value="AGP34156.1"/>
    <property type="molecule type" value="Genomic_DNA"/>
</dbReference>
<dbReference type="AlphaFoldDB" id="S4XP08"/>
<sequence length="63" mass="6703">MLSLEPLVRSSEYEWSPLLPTLALPISSPRRCIQLPVTRTTGTSTAGLLVTYLEASSTGVSPG</sequence>